<keyword evidence="5" id="KW-0813">Transport</keyword>
<gene>
    <name evidence="14" type="ORF">QLQ16_12640</name>
</gene>
<keyword evidence="9" id="KW-0564">Palmitate</keyword>
<comment type="caution">
    <text evidence="14">The sequence shown here is derived from an EMBL/GenBank/DDBJ whole genome shotgun (WGS) entry which is preliminary data.</text>
</comment>
<dbReference type="InterPro" id="IPR029046">
    <property type="entry name" value="LolA/LolB/LppX"/>
</dbReference>
<accession>A0ABT6X9T2</accession>
<evidence type="ECO:0000256" key="9">
    <source>
        <dbReference type="ARBA" id="ARBA00023139"/>
    </source>
</evidence>
<name>A0ABT6X9T2_9BURK</name>
<dbReference type="RefSeq" id="WP_283225019.1">
    <property type="nucleotide sequence ID" value="NZ_JASGBH010000009.1"/>
</dbReference>
<comment type="subcellular location">
    <subcellularLocation>
        <location evidence="1">Cell outer membrane</location>
        <topology evidence="1">Lipid-anchor</topology>
    </subcellularLocation>
</comment>
<dbReference type="SUPFAM" id="SSF89392">
    <property type="entry name" value="Prokaryotic lipoproteins and lipoprotein localization factors"/>
    <property type="match status" value="1"/>
</dbReference>
<dbReference type="Gene3D" id="2.50.20.10">
    <property type="entry name" value="Lipoprotein localisation LolA/LolB/LppX"/>
    <property type="match status" value="1"/>
</dbReference>
<keyword evidence="15" id="KW-1185">Reference proteome</keyword>
<feature type="signal peptide" evidence="13">
    <location>
        <begin position="1"/>
        <end position="18"/>
    </location>
</feature>
<keyword evidence="7" id="KW-0653">Protein transport</keyword>
<dbReference type="EMBL" id="JASGBH010000009">
    <property type="protein sequence ID" value="MDI9234677.1"/>
    <property type="molecule type" value="Genomic_DNA"/>
</dbReference>
<evidence type="ECO:0000256" key="6">
    <source>
        <dbReference type="ARBA" id="ARBA00022729"/>
    </source>
</evidence>
<keyword evidence="12 14" id="KW-0449">Lipoprotein</keyword>
<evidence type="ECO:0000256" key="13">
    <source>
        <dbReference type="SAM" id="SignalP"/>
    </source>
</evidence>
<evidence type="ECO:0000313" key="14">
    <source>
        <dbReference type="EMBL" id="MDI9234677.1"/>
    </source>
</evidence>
<reference evidence="14" key="1">
    <citation type="submission" date="2023-05" db="EMBL/GenBank/DDBJ databases">
        <title>Limnohabitans sp. strain HM2-2 Genome sequencing and assembly.</title>
        <authorList>
            <person name="Jung Y."/>
        </authorList>
    </citation>
    <scope>NUCLEOTIDE SEQUENCE</scope>
    <source>
        <strain evidence="14">HM2-2</strain>
    </source>
</reference>
<dbReference type="Proteomes" id="UP001431902">
    <property type="component" value="Unassembled WGS sequence"/>
</dbReference>
<dbReference type="PROSITE" id="PS51257">
    <property type="entry name" value="PROKAR_LIPOPROTEIN"/>
    <property type="match status" value="1"/>
</dbReference>
<evidence type="ECO:0000256" key="10">
    <source>
        <dbReference type="ARBA" id="ARBA00023186"/>
    </source>
</evidence>
<evidence type="ECO:0000256" key="11">
    <source>
        <dbReference type="ARBA" id="ARBA00023237"/>
    </source>
</evidence>
<keyword evidence="11" id="KW-0998">Cell outer membrane</keyword>
<evidence type="ECO:0000256" key="8">
    <source>
        <dbReference type="ARBA" id="ARBA00023136"/>
    </source>
</evidence>
<evidence type="ECO:0000256" key="12">
    <source>
        <dbReference type="ARBA" id="ARBA00023288"/>
    </source>
</evidence>
<evidence type="ECO:0000256" key="3">
    <source>
        <dbReference type="ARBA" id="ARBA00011245"/>
    </source>
</evidence>
<keyword evidence="10" id="KW-0143">Chaperone</keyword>
<comment type="similarity">
    <text evidence="2">Belongs to the LolB family.</text>
</comment>
<evidence type="ECO:0000313" key="15">
    <source>
        <dbReference type="Proteomes" id="UP001431902"/>
    </source>
</evidence>
<comment type="subunit">
    <text evidence="3">Monomer.</text>
</comment>
<proteinExistence type="inferred from homology"/>
<keyword evidence="8" id="KW-0472">Membrane</keyword>
<evidence type="ECO:0000256" key="1">
    <source>
        <dbReference type="ARBA" id="ARBA00004459"/>
    </source>
</evidence>
<dbReference type="Pfam" id="PF03550">
    <property type="entry name" value="LolB"/>
    <property type="match status" value="1"/>
</dbReference>
<protein>
    <recommendedName>
        <fullName evidence="4">Outer-membrane lipoprotein LolB</fullName>
    </recommendedName>
</protein>
<evidence type="ECO:0000256" key="2">
    <source>
        <dbReference type="ARBA" id="ARBA00009696"/>
    </source>
</evidence>
<organism evidence="14 15">
    <name type="scientific">Limnohabitans lacus</name>
    <dbReference type="NCBI Taxonomy" id="3045173"/>
    <lineage>
        <taxon>Bacteria</taxon>
        <taxon>Pseudomonadati</taxon>
        <taxon>Pseudomonadota</taxon>
        <taxon>Betaproteobacteria</taxon>
        <taxon>Burkholderiales</taxon>
        <taxon>Comamonadaceae</taxon>
        <taxon>Limnohabitans</taxon>
    </lineage>
</organism>
<feature type="chain" id="PRO_5045958578" description="Outer-membrane lipoprotein LolB" evidence="13">
    <location>
        <begin position="19"/>
        <end position="156"/>
    </location>
</feature>
<keyword evidence="6 13" id="KW-0732">Signal</keyword>
<sequence>MMRRAALLLCALGLIACATPRTPPSTAFWSGRLALQVQSEPAQQWFANFELQGNADQGELLLLSPIGTSLAKLSWTPRAAQLEQGGRTLQGASLAQLSERLSGTALPVAALFDWLLGKPSDAPGWQADLSGHGQGRLTAQRLQPSPAATLRIVLDQ</sequence>
<evidence type="ECO:0000256" key="4">
    <source>
        <dbReference type="ARBA" id="ARBA00016202"/>
    </source>
</evidence>
<evidence type="ECO:0000256" key="7">
    <source>
        <dbReference type="ARBA" id="ARBA00022927"/>
    </source>
</evidence>
<evidence type="ECO:0000256" key="5">
    <source>
        <dbReference type="ARBA" id="ARBA00022448"/>
    </source>
</evidence>
<dbReference type="InterPro" id="IPR004565">
    <property type="entry name" value="OM_lipoprot_LolB"/>
</dbReference>